<evidence type="ECO:0000256" key="1">
    <source>
        <dbReference type="SAM" id="MobiDB-lite"/>
    </source>
</evidence>
<dbReference type="EMBL" id="JAJEPX010000009">
    <property type="protein sequence ID" value="MCC2176404.1"/>
    <property type="molecule type" value="Genomic_DNA"/>
</dbReference>
<comment type="caution">
    <text evidence="3">The sequence shown here is derived from an EMBL/GenBank/DDBJ whole genome shotgun (WGS) entry which is preliminary data.</text>
</comment>
<gene>
    <name evidence="3" type="ORF">LKD22_04545</name>
</gene>
<keyword evidence="2" id="KW-0472">Membrane</keyword>
<keyword evidence="4" id="KW-1185">Reference proteome</keyword>
<evidence type="ECO:0000313" key="4">
    <source>
        <dbReference type="Proteomes" id="UP001298753"/>
    </source>
</evidence>
<feature type="region of interest" description="Disordered" evidence="1">
    <location>
        <begin position="25"/>
        <end position="57"/>
    </location>
</feature>
<dbReference type="RefSeq" id="WP_119191235.1">
    <property type="nucleotide sequence ID" value="NZ_DBFEHX010000097.1"/>
</dbReference>
<reference evidence="3 4" key="1">
    <citation type="submission" date="2021-10" db="EMBL/GenBank/DDBJ databases">
        <title>Anaerobic single-cell dispensing facilitates the cultivation of human gut bacteria.</title>
        <authorList>
            <person name="Afrizal A."/>
        </authorList>
    </citation>
    <scope>NUCLEOTIDE SEQUENCE [LARGE SCALE GENOMIC DNA]</scope>
    <source>
        <strain evidence="3 4">CLA-AA-H270</strain>
    </source>
</reference>
<sequence length="125" mass="13798">MKNDDYGFYGKGLDGYVHYRQGMQEAARNAPNASGGRRPVSAEQKTTEPAPKSDESGQISKWILQHPLHTACMISLFIALTCVIIESLGEPSIQFMAATAVICVVALIFLGIEVINFIIWFFKNC</sequence>
<evidence type="ECO:0000256" key="2">
    <source>
        <dbReference type="SAM" id="Phobius"/>
    </source>
</evidence>
<name>A0AAW4VWR2_9FIRM</name>
<keyword evidence="2" id="KW-0812">Transmembrane</keyword>
<dbReference type="Proteomes" id="UP001298753">
    <property type="component" value="Unassembled WGS sequence"/>
</dbReference>
<proteinExistence type="predicted"/>
<accession>A0AAW4VWR2</accession>
<feature type="transmembrane region" description="Helical" evidence="2">
    <location>
        <begin position="68"/>
        <end position="89"/>
    </location>
</feature>
<dbReference type="AlphaFoldDB" id="A0AAW4VWR2"/>
<protein>
    <submittedName>
        <fullName evidence="3">Uncharacterized protein</fullName>
    </submittedName>
</protein>
<keyword evidence="2" id="KW-1133">Transmembrane helix</keyword>
<dbReference type="GeneID" id="98660044"/>
<evidence type="ECO:0000313" key="3">
    <source>
        <dbReference type="EMBL" id="MCC2176404.1"/>
    </source>
</evidence>
<feature type="transmembrane region" description="Helical" evidence="2">
    <location>
        <begin position="95"/>
        <end position="122"/>
    </location>
</feature>
<organism evidence="3 4">
    <name type="scientific">Agathobaculum butyriciproducens</name>
    <dbReference type="NCBI Taxonomy" id="1628085"/>
    <lineage>
        <taxon>Bacteria</taxon>
        <taxon>Bacillati</taxon>
        <taxon>Bacillota</taxon>
        <taxon>Clostridia</taxon>
        <taxon>Eubacteriales</taxon>
        <taxon>Butyricicoccaceae</taxon>
        <taxon>Agathobaculum</taxon>
    </lineage>
</organism>